<dbReference type="Gene3D" id="2.30.29.30">
    <property type="entry name" value="Pleckstrin-homology domain (PH domain)/Phosphotyrosine-binding domain (PTB)"/>
    <property type="match status" value="1"/>
</dbReference>
<keyword evidence="3" id="KW-1185">Reference proteome</keyword>
<proteinExistence type="predicted"/>
<gene>
    <name evidence="2" type="ORF">PGLA_18915</name>
</gene>
<feature type="domain" description="GRAM" evidence="1">
    <location>
        <begin position="26"/>
        <end position="84"/>
    </location>
</feature>
<dbReference type="InterPro" id="IPR011993">
    <property type="entry name" value="PH-like_dom_sf"/>
</dbReference>
<accession>A0A162JYC1</accession>
<comment type="caution">
    <text evidence="2">The sequence shown here is derived from an EMBL/GenBank/DDBJ whole genome shotgun (WGS) entry which is preliminary data.</text>
</comment>
<reference evidence="2 3" key="1">
    <citation type="submission" date="2016-03" db="EMBL/GenBank/DDBJ databases">
        <title>Draft genome sequence of Paenibacillus glacialis DSM 22343.</title>
        <authorList>
            <person name="Shin S.-K."/>
            <person name="Yi H."/>
        </authorList>
    </citation>
    <scope>NUCLEOTIDE SEQUENCE [LARGE SCALE GENOMIC DNA]</scope>
    <source>
        <strain evidence="2 3">DSM 22343</strain>
    </source>
</reference>
<name>A0A162JYC1_9BACL</name>
<evidence type="ECO:0000313" key="3">
    <source>
        <dbReference type="Proteomes" id="UP000076967"/>
    </source>
</evidence>
<dbReference type="OrthoDB" id="2085436at2"/>
<evidence type="ECO:0000259" key="1">
    <source>
        <dbReference type="Pfam" id="PF02893"/>
    </source>
</evidence>
<evidence type="ECO:0000313" key="2">
    <source>
        <dbReference type="EMBL" id="OAB39786.1"/>
    </source>
</evidence>
<dbReference type="Pfam" id="PF02893">
    <property type="entry name" value="GRAM"/>
    <property type="match status" value="1"/>
</dbReference>
<dbReference type="AlphaFoldDB" id="A0A162JYC1"/>
<dbReference type="Proteomes" id="UP000076967">
    <property type="component" value="Unassembled WGS sequence"/>
</dbReference>
<dbReference type="InterPro" id="IPR004182">
    <property type="entry name" value="GRAM"/>
</dbReference>
<dbReference type="EMBL" id="LVJH01000042">
    <property type="protein sequence ID" value="OAB39786.1"/>
    <property type="molecule type" value="Genomic_DNA"/>
</dbReference>
<dbReference type="RefSeq" id="WP_068535877.1">
    <property type="nucleotide sequence ID" value="NZ_LVJH01000042.1"/>
</dbReference>
<organism evidence="2 3">
    <name type="scientific">Paenibacillus glacialis</name>
    <dbReference type="NCBI Taxonomy" id="494026"/>
    <lineage>
        <taxon>Bacteria</taxon>
        <taxon>Bacillati</taxon>
        <taxon>Bacillota</taxon>
        <taxon>Bacilli</taxon>
        <taxon>Bacillales</taxon>
        <taxon>Paenibacillaceae</taxon>
        <taxon>Paenibacillus</taxon>
    </lineage>
</organism>
<sequence>MGINLNNQVFRYEGQVNYVKNFKEQSTGKLQITEDYLLFESYKVTMNQETFRIKLDEIQKIEKQKSFYIIPDKLKIYLKNNKEYVITTWDQEKIYKTLNRIK</sequence>
<protein>
    <recommendedName>
        <fullName evidence="1">GRAM domain-containing protein</fullName>
    </recommendedName>
</protein>